<dbReference type="OrthoDB" id="2637024at2759"/>
<dbReference type="AlphaFoldDB" id="A0A9P6A665"/>
<feature type="region of interest" description="Disordered" evidence="1">
    <location>
        <begin position="63"/>
        <end position="106"/>
    </location>
</feature>
<dbReference type="Proteomes" id="UP000807025">
    <property type="component" value="Unassembled WGS sequence"/>
</dbReference>
<evidence type="ECO:0000256" key="1">
    <source>
        <dbReference type="SAM" id="MobiDB-lite"/>
    </source>
</evidence>
<name>A0A9P6A665_PLEER</name>
<evidence type="ECO:0000313" key="2">
    <source>
        <dbReference type="EMBL" id="KAF9500344.1"/>
    </source>
</evidence>
<keyword evidence="3" id="KW-1185">Reference proteome</keyword>
<comment type="caution">
    <text evidence="2">The sequence shown here is derived from an EMBL/GenBank/DDBJ whole genome shotgun (WGS) entry which is preliminary data.</text>
</comment>
<accession>A0A9P6A665</accession>
<proteinExistence type="predicted"/>
<gene>
    <name evidence="2" type="ORF">BDN71DRAFT_1440354</name>
</gene>
<evidence type="ECO:0000313" key="3">
    <source>
        <dbReference type="Proteomes" id="UP000807025"/>
    </source>
</evidence>
<protein>
    <submittedName>
        <fullName evidence="2">Uncharacterized protein</fullName>
    </submittedName>
</protein>
<organism evidence="2 3">
    <name type="scientific">Pleurotus eryngii</name>
    <name type="common">Boletus of the steppes</name>
    <dbReference type="NCBI Taxonomy" id="5323"/>
    <lineage>
        <taxon>Eukaryota</taxon>
        <taxon>Fungi</taxon>
        <taxon>Dikarya</taxon>
        <taxon>Basidiomycota</taxon>
        <taxon>Agaricomycotina</taxon>
        <taxon>Agaricomycetes</taxon>
        <taxon>Agaricomycetidae</taxon>
        <taxon>Agaricales</taxon>
        <taxon>Pleurotineae</taxon>
        <taxon>Pleurotaceae</taxon>
        <taxon>Pleurotus</taxon>
    </lineage>
</organism>
<sequence length="106" mass="12054">MPMSSVFPRSRNGGSHMYAPSISQVLDSHNLSQLRVPTRSKVFSRYHPYPYYTDRVSCDPLMQTIDERDESPAYQDARRQAAPHRPRNGADYGQRQGFAHKTNAAA</sequence>
<reference evidence="2" key="1">
    <citation type="submission" date="2020-11" db="EMBL/GenBank/DDBJ databases">
        <authorList>
            <consortium name="DOE Joint Genome Institute"/>
            <person name="Ahrendt S."/>
            <person name="Riley R."/>
            <person name="Andreopoulos W."/>
            <person name="Labutti K."/>
            <person name="Pangilinan J."/>
            <person name="Ruiz-Duenas F.J."/>
            <person name="Barrasa J.M."/>
            <person name="Sanchez-Garcia M."/>
            <person name="Camarero S."/>
            <person name="Miyauchi S."/>
            <person name="Serrano A."/>
            <person name="Linde D."/>
            <person name="Babiker R."/>
            <person name="Drula E."/>
            <person name="Ayuso-Fernandez I."/>
            <person name="Pacheco R."/>
            <person name="Padilla G."/>
            <person name="Ferreira P."/>
            <person name="Barriuso J."/>
            <person name="Kellner H."/>
            <person name="Castanera R."/>
            <person name="Alfaro M."/>
            <person name="Ramirez L."/>
            <person name="Pisabarro A.G."/>
            <person name="Kuo A."/>
            <person name="Tritt A."/>
            <person name="Lipzen A."/>
            <person name="He G."/>
            <person name="Yan M."/>
            <person name="Ng V."/>
            <person name="Cullen D."/>
            <person name="Martin F."/>
            <person name="Rosso M.-N."/>
            <person name="Henrissat B."/>
            <person name="Hibbett D."/>
            <person name="Martinez A.T."/>
            <person name="Grigoriev I.V."/>
        </authorList>
    </citation>
    <scope>NUCLEOTIDE SEQUENCE</scope>
    <source>
        <strain evidence="2">ATCC 90797</strain>
    </source>
</reference>
<feature type="region of interest" description="Disordered" evidence="1">
    <location>
        <begin position="1"/>
        <end position="20"/>
    </location>
</feature>
<dbReference type="EMBL" id="MU154527">
    <property type="protein sequence ID" value="KAF9500344.1"/>
    <property type="molecule type" value="Genomic_DNA"/>
</dbReference>